<evidence type="ECO:0000313" key="3">
    <source>
        <dbReference type="Proteomes" id="UP000075809"/>
    </source>
</evidence>
<evidence type="ECO:0000313" key="2">
    <source>
        <dbReference type="EMBL" id="KYQ58765.1"/>
    </source>
</evidence>
<organism evidence="2 3">
    <name type="scientific">Mycetomoellerius zeteki</name>
    <dbReference type="NCBI Taxonomy" id="64791"/>
    <lineage>
        <taxon>Eukaryota</taxon>
        <taxon>Metazoa</taxon>
        <taxon>Ecdysozoa</taxon>
        <taxon>Arthropoda</taxon>
        <taxon>Hexapoda</taxon>
        <taxon>Insecta</taxon>
        <taxon>Pterygota</taxon>
        <taxon>Neoptera</taxon>
        <taxon>Endopterygota</taxon>
        <taxon>Hymenoptera</taxon>
        <taxon>Apocrita</taxon>
        <taxon>Aculeata</taxon>
        <taxon>Formicoidea</taxon>
        <taxon>Formicidae</taxon>
        <taxon>Myrmicinae</taxon>
        <taxon>Mycetomoellerius</taxon>
    </lineage>
</organism>
<accession>A0A151XEI0</accession>
<dbReference type="EMBL" id="KQ982254">
    <property type="protein sequence ID" value="KYQ58765.1"/>
    <property type="molecule type" value="Genomic_DNA"/>
</dbReference>
<reference evidence="2 3" key="1">
    <citation type="submission" date="2015-09" db="EMBL/GenBank/DDBJ databases">
        <title>Trachymyrmex zeteki WGS genome.</title>
        <authorList>
            <person name="Nygaard S."/>
            <person name="Hu H."/>
            <person name="Boomsma J."/>
            <person name="Zhang G."/>
        </authorList>
    </citation>
    <scope>NUCLEOTIDE SEQUENCE [LARGE SCALE GENOMIC DNA]</scope>
    <source>
        <strain evidence="2">Tzet28-1</strain>
        <tissue evidence="2">Whole body</tissue>
    </source>
</reference>
<dbReference type="AlphaFoldDB" id="A0A151XEI0"/>
<protein>
    <submittedName>
        <fullName evidence="2">Uncharacterized protein</fullName>
    </submittedName>
</protein>
<name>A0A151XEI0_9HYME</name>
<gene>
    <name evidence="2" type="ORF">ALC60_02413</name>
</gene>
<proteinExistence type="predicted"/>
<keyword evidence="3" id="KW-1185">Reference proteome</keyword>
<dbReference type="Proteomes" id="UP000075809">
    <property type="component" value="Unassembled WGS sequence"/>
</dbReference>
<sequence>MEEIRIMREKEVDEGGQNLRPWTVTAHIASQSARKPRTRVMAHVEMPSTPACTTCRVQAMFWGCYRVSRQVEERGTQGGEPSQNEMDDIRGAISTGLELGGPPRMSGGAKERRTG</sequence>
<feature type="region of interest" description="Disordered" evidence="1">
    <location>
        <begin position="71"/>
        <end position="115"/>
    </location>
</feature>
<evidence type="ECO:0000256" key="1">
    <source>
        <dbReference type="SAM" id="MobiDB-lite"/>
    </source>
</evidence>